<dbReference type="Gene3D" id="1.10.10.10">
    <property type="entry name" value="Winged helix-like DNA-binding domain superfamily/Winged helix DNA-binding domain"/>
    <property type="match status" value="1"/>
</dbReference>
<dbReference type="FunFam" id="1.10.10.10:FF:000001">
    <property type="entry name" value="LysR family transcriptional regulator"/>
    <property type="match status" value="1"/>
</dbReference>
<dbReference type="InterPro" id="IPR000847">
    <property type="entry name" value="LysR_HTH_N"/>
</dbReference>
<dbReference type="InterPro" id="IPR050950">
    <property type="entry name" value="HTH-type_LysR_regulators"/>
</dbReference>
<dbReference type="AlphaFoldDB" id="A0A934SZL3"/>
<dbReference type="GO" id="GO:0003700">
    <property type="term" value="F:DNA-binding transcription factor activity"/>
    <property type="evidence" value="ECO:0007669"/>
    <property type="project" value="InterPro"/>
</dbReference>
<dbReference type="PANTHER" id="PTHR30419:SF8">
    <property type="entry name" value="NITROGEN ASSIMILATION TRANSCRIPTIONAL ACTIVATOR-RELATED"/>
    <property type="match status" value="1"/>
</dbReference>
<dbReference type="PANTHER" id="PTHR30419">
    <property type="entry name" value="HTH-TYPE TRANSCRIPTIONAL REGULATOR YBHD"/>
    <property type="match status" value="1"/>
</dbReference>
<name>A0A934SZL3_9BURK</name>
<evidence type="ECO:0000256" key="4">
    <source>
        <dbReference type="ARBA" id="ARBA00023163"/>
    </source>
</evidence>
<accession>A0A934SZL3</accession>
<gene>
    <name evidence="6" type="ORF">JJB74_28570</name>
</gene>
<evidence type="ECO:0000256" key="2">
    <source>
        <dbReference type="ARBA" id="ARBA00023015"/>
    </source>
</evidence>
<organism evidence="6 7">
    <name type="scientific">Noviherbaspirillum pedocola</name>
    <dbReference type="NCBI Taxonomy" id="2801341"/>
    <lineage>
        <taxon>Bacteria</taxon>
        <taxon>Pseudomonadati</taxon>
        <taxon>Pseudomonadota</taxon>
        <taxon>Betaproteobacteria</taxon>
        <taxon>Burkholderiales</taxon>
        <taxon>Oxalobacteraceae</taxon>
        <taxon>Noviherbaspirillum</taxon>
    </lineage>
</organism>
<keyword evidence="3" id="KW-0238">DNA-binding</keyword>
<comment type="caution">
    <text evidence="6">The sequence shown here is derived from an EMBL/GenBank/DDBJ whole genome shotgun (WGS) entry which is preliminary data.</text>
</comment>
<evidence type="ECO:0000313" key="6">
    <source>
        <dbReference type="EMBL" id="MBK4738589.1"/>
    </source>
</evidence>
<evidence type="ECO:0000256" key="1">
    <source>
        <dbReference type="ARBA" id="ARBA00009437"/>
    </source>
</evidence>
<keyword evidence="4" id="KW-0804">Transcription</keyword>
<feature type="domain" description="HTH lysR-type" evidence="5">
    <location>
        <begin position="6"/>
        <end position="63"/>
    </location>
</feature>
<evidence type="ECO:0000313" key="7">
    <source>
        <dbReference type="Proteomes" id="UP000622890"/>
    </source>
</evidence>
<dbReference type="RefSeq" id="WP_200597948.1">
    <property type="nucleotide sequence ID" value="NZ_JAEPBG010000023.1"/>
</dbReference>
<dbReference type="InterPro" id="IPR036390">
    <property type="entry name" value="WH_DNA-bd_sf"/>
</dbReference>
<dbReference type="SUPFAM" id="SSF53850">
    <property type="entry name" value="Periplasmic binding protein-like II"/>
    <property type="match status" value="1"/>
</dbReference>
<dbReference type="Pfam" id="PF00126">
    <property type="entry name" value="HTH_1"/>
    <property type="match status" value="1"/>
</dbReference>
<evidence type="ECO:0000256" key="3">
    <source>
        <dbReference type="ARBA" id="ARBA00023125"/>
    </source>
</evidence>
<comment type="similarity">
    <text evidence="1">Belongs to the LysR transcriptional regulatory family.</text>
</comment>
<sequence length="308" mass="33480">MNRIDVDMGDLYAFVAVAEKLHFKAAAEELFISQPALSRRIEKLEGATGVRLLDRSSRRVALTESGRLFLQHAHSIIGELEAAVHGASDSMRQRAALVTVACVPSVVHNVLPRLLKTFAQQFPKTRVHIIDERGEEVLHSVVSAVADFGINFTGAQEADIDFTPIYGERYVLAARKDHRLARRKSLAWKDLVDETFISVSSRSSNRILLDHALAKLTTRPTVTYEVNHVTGALSMVVAGLGVAAVPALAMSKEEYPSLVGIPLTHPTVSRTLGIIVRKGSLLAPPAQALLDLLRREAKNGFAGGQAQG</sequence>
<dbReference type="PROSITE" id="PS50931">
    <property type="entry name" value="HTH_LYSR"/>
    <property type="match status" value="1"/>
</dbReference>
<reference evidence="6" key="1">
    <citation type="submission" date="2021-01" db="EMBL/GenBank/DDBJ databases">
        <title>Genome sequence of strain Noviherbaspirillum sp. DKR-6.</title>
        <authorList>
            <person name="Chaudhary D.K."/>
        </authorList>
    </citation>
    <scope>NUCLEOTIDE SEQUENCE</scope>
    <source>
        <strain evidence="6">DKR-6</strain>
    </source>
</reference>
<dbReference type="GO" id="GO:0003677">
    <property type="term" value="F:DNA binding"/>
    <property type="evidence" value="ECO:0007669"/>
    <property type="project" value="UniProtKB-KW"/>
</dbReference>
<dbReference type="InterPro" id="IPR005119">
    <property type="entry name" value="LysR_subst-bd"/>
</dbReference>
<dbReference type="GO" id="GO:0005829">
    <property type="term" value="C:cytosol"/>
    <property type="evidence" value="ECO:0007669"/>
    <property type="project" value="TreeGrafter"/>
</dbReference>
<keyword evidence="7" id="KW-1185">Reference proteome</keyword>
<dbReference type="Proteomes" id="UP000622890">
    <property type="component" value="Unassembled WGS sequence"/>
</dbReference>
<dbReference type="PRINTS" id="PR00039">
    <property type="entry name" value="HTHLYSR"/>
</dbReference>
<dbReference type="Pfam" id="PF03466">
    <property type="entry name" value="LysR_substrate"/>
    <property type="match status" value="1"/>
</dbReference>
<dbReference type="SUPFAM" id="SSF46785">
    <property type="entry name" value="Winged helix' DNA-binding domain"/>
    <property type="match status" value="1"/>
</dbReference>
<dbReference type="CDD" id="cd08440">
    <property type="entry name" value="PBP2_LTTR_like_4"/>
    <property type="match status" value="1"/>
</dbReference>
<evidence type="ECO:0000259" key="5">
    <source>
        <dbReference type="PROSITE" id="PS50931"/>
    </source>
</evidence>
<keyword evidence="2" id="KW-0805">Transcription regulation</keyword>
<dbReference type="InterPro" id="IPR036388">
    <property type="entry name" value="WH-like_DNA-bd_sf"/>
</dbReference>
<dbReference type="Gene3D" id="3.40.190.290">
    <property type="match status" value="1"/>
</dbReference>
<proteinExistence type="inferred from homology"/>
<protein>
    <submittedName>
        <fullName evidence="6">LysR family transcriptional regulator</fullName>
    </submittedName>
</protein>
<dbReference type="EMBL" id="JAEPBG010000023">
    <property type="protein sequence ID" value="MBK4738589.1"/>
    <property type="molecule type" value="Genomic_DNA"/>
</dbReference>